<keyword evidence="9" id="KW-1185">Reference proteome</keyword>
<evidence type="ECO:0000256" key="6">
    <source>
        <dbReference type="RuleBase" id="RU003682"/>
    </source>
</evidence>
<evidence type="ECO:0000256" key="2">
    <source>
        <dbReference type="ARBA" id="ARBA00023004"/>
    </source>
</evidence>
<dbReference type="OMA" id="MIVEGYD"/>
<dbReference type="GO" id="GO:0046872">
    <property type="term" value="F:metal ion binding"/>
    <property type="evidence" value="ECO:0007669"/>
    <property type="project" value="UniProtKB-KW"/>
</dbReference>
<evidence type="ECO:0000313" key="9">
    <source>
        <dbReference type="Proteomes" id="UP000075243"/>
    </source>
</evidence>
<dbReference type="Gene3D" id="2.60.120.330">
    <property type="entry name" value="B-lactam Antibiotic, Isopenicillin N Synthase, Chain"/>
    <property type="match status" value="1"/>
</dbReference>
<sequence length="317" mass="36311">MESKSEIMTIPCFDFSKGTIEEGSEEWKEMSKKVIEALESHGCFLLTCDELIPKGVSEELFNGMKTLFDVPEETKQKHMSPKPYRGYNDNGKNNIIPLMETFGIDEVPLSDSAQAFTSLMWPQGNQFFCETLKTMSIKMLELNFLIQKMIVEGYDLPKHYISDVENMKSSNYSRLAKYKAPERKTEVAPPHTDKNARLTILCQNDVHGLQVLSKDGKWIALEIPQHGFVVLVGDILQAWSNGRLHAVTHKVVMSGDKDRYSFVLFTTPKEDMVIEVPSELVDNENHPLRYRPFNYGEYFNYFFEKPIPNALEVFAGL</sequence>
<comment type="function">
    <text evidence="3">2-oxoglutarate-dependent dioxygenase essential for auxin catabolism and maintenance of auxin homeostasis in reproductive organs. Catalyzes the irreversible oxidation of indole-3-acetic acid (IAA) to the biologically inactive 2-oxoindole-3-acetic acid (OxIAA).</text>
</comment>
<dbReference type="InterPro" id="IPR050231">
    <property type="entry name" value="Iron_ascorbate_oxido_reductase"/>
</dbReference>
<evidence type="ECO:0000256" key="4">
    <source>
        <dbReference type="ARBA" id="ARBA00074102"/>
    </source>
</evidence>
<evidence type="ECO:0000256" key="5">
    <source>
        <dbReference type="ARBA" id="ARBA00076740"/>
    </source>
</evidence>
<dbReference type="InterPro" id="IPR005123">
    <property type="entry name" value="Oxoglu/Fe-dep_dioxygenase_dom"/>
</dbReference>
<keyword evidence="2 6" id="KW-0408">Iron</keyword>
<dbReference type="SUPFAM" id="SSF51197">
    <property type="entry name" value="Clavaminate synthase-like"/>
    <property type="match status" value="1"/>
</dbReference>
<name>A0A151RA99_CAJCA</name>
<dbReference type="Proteomes" id="UP000075243">
    <property type="component" value="Unassembled WGS sequence"/>
</dbReference>
<evidence type="ECO:0000256" key="3">
    <source>
        <dbReference type="ARBA" id="ARBA00054658"/>
    </source>
</evidence>
<dbReference type="PANTHER" id="PTHR47990">
    <property type="entry name" value="2-OXOGLUTARATE (2OG) AND FE(II)-DEPENDENT OXYGENASE SUPERFAMILY PROTEIN-RELATED"/>
    <property type="match status" value="1"/>
</dbReference>
<keyword evidence="1 6" id="KW-0479">Metal-binding</keyword>
<evidence type="ECO:0000313" key="8">
    <source>
        <dbReference type="EMBL" id="KYP39564.1"/>
    </source>
</evidence>
<evidence type="ECO:0000259" key="7">
    <source>
        <dbReference type="PROSITE" id="PS51471"/>
    </source>
</evidence>
<evidence type="ECO:0000256" key="1">
    <source>
        <dbReference type="ARBA" id="ARBA00022723"/>
    </source>
</evidence>
<dbReference type="GO" id="GO:0016491">
    <property type="term" value="F:oxidoreductase activity"/>
    <property type="evidence" value="ECO:0007669"/>
    <property type="project" value="UniProtKB-KW"/>
</dbReference>
<dbReference type="AlphaFoldDB" id="A0A151RA99"/>
<dbReference type="InterPro" id="IPR044861">
    <property type="entry name" value="IPNS-like_FE2OG_OXY"/>
</dbReference>
<dbReference type="FunFam" id="2.60.120.330:FF:000017">
    <property type="entry name" value="2-oxoglutarate-dependent dioxygenase DAO"/>
    <property type="match status" value="1"/>
</dbReference>
<reference evidence="8" key="1">
    <citation type="journal article" date="2012" name="Nat. Biotechnol.">
        <title>Draft genome sequence of pigeonpea (Cajanus cajan), an orphan legume crop of resource-poor farmers.</title>
        <authorList>
            <person name="Varshney R.K."/>
            <person name="Chen W."/>
            <person name="Li Y."/>
            <person name="Bharti A.K."/>
            <person name="Saxena R.K."/>
            <person name="Schlueter J.A."/>
            <person name="Donoghue M.T."/>
            <person name="Azam S."/>
            <person name="Fan G."/>
            <person name="Whaley A.M."/>
            <person name="Farmer A.D."/>
            <person name="Sheridan J."/>
            <person name="Iwata A."/>
            <person name="Tuteja R."/>
            <person name="Penmetsa R.V."/>
            <person name="Wu W."/>
            <person name="Upadhyaya H.D."/>
            <person name="Yang S.P."/>
            <person name="Shah T."/>
            <person name="Saxena K.B."/>
            <person name="Michael T."/>
            <person name="McCombie W.R."/>
            <person name="Yang B."/>
            <person name="Zhang G."/>
            <person name="Yang H."/>
            <person name="Wang J."/>
            <person name="Spillane C."/>
            <person name="Cook D.R."/>
            <person name="May G.D."/>
            <person name="Xu X."/>
            <person name="Jackson S.A."/>
        </authorList>
    </citation>
    <scope>NUCLEOTIDE SEQUENCE [LARGE SCALE GENOMIC DNA]</scope>
</reference>
<dbReference type="EMBL" id="KQ483897">
    <property type="protein sequence ID" value="KYP39564.1"/>
    <property type="molecule type" value="Genomic_DNA"/>
</dbReference>
<dbReference type="InterPro" id="IPR026992">
    <property type="entry name" value="DIOX_N"/>
</dbReference>
<dbReference type="PROSITE" id="PS51471">
    <property type="entry name" value="FE2OG_OXY"/>
    <property type="match status" value="1"/>
</dbReference>
<dbReference type="Pfam" id="PF03171">
    <property type="entry name" value="2OG-FeII_Oxy"/>
    <property type="match status" value="1"/>
</dbReference>
<organism evidence="8 9">
    <name type="scientific">Cajanus cajan</name>
    <name type="common">Pigeon pea</name>
    <name type="synonym">Cajanus indicus</name>
    <dbReference type="NCBI Taxonomy" id="3821"/>
    <lineage>
        <taxon>Eukaryota</taxon>
        <taxon>Viridiplantae</taxon>
        <taxon>Streptophyta</taxon>
        <taxon>Embryophyta</taxon>
        <taxon>Tracheophyta</taxon>
        <taxon>Spermatophyta</taxon>
        <taxon>Magnoliopsida</taxon>
        <taxon>eudicotyledons</taxon>
        <taxon>Gunneridae</taxon>
        <taxon>Pentapetalae</taxon>
        <taxon>rosids</taxon>
        <taxon>fabids</taxon>
        <taxon>Fabales</taxon>
        <taxon>Fabaceae</taxon>
        <taxon>Papilionoideae</taxon>
        <taxon>50 kb inversion clade</taxon>
        <taxon>NPAAA clade</taxon>
        <taxon>indigoferoid/millettioid clade</taxon>
        <taxon>Phaseoleae</taxon>
        <taxon>Cajanus</taxon>
    </lineage>
</organism>
<accession>A0A151RA99</accession>
<dbReference type="InterPro" id="IPR027443">
    <property type="entry name" value="IPNS-like_sf"/>
</dbReference>
<feature type="domain" description="Fe2OG dioxygenase" evidence="7">
    <location>
        <begin position="169"/>
        <end position="268"/>
    </location>
</feature>
<protein>
    <recommendedName>
        <fullName evidence="4">2-oxoglutarate-dependent dioxygenase DAO</fullName>
    </recommendedName>
    <alternativeName>
        <fullName evidence="5">Protein DIOXYGENASE FOR AUXIN OXIDATION</fullName>
    </alternativeName>
</protein>
<proteinExistence type="inferred from homology"/>
<dbReference type="STRING" id="3821.A0A151RA99"/>
<comment type="similarity">
    <text evidence="6">Belongs to the iron/ascorbate-dependent oxidoreductase family.</text>
</comment>
<gene>
    <name evidence="8" type="ORF">KK1_039125</name>
</gene>
<dbReference type="Pfam" id="PF14226">
    <property type="entry name" value="DIOX_N"/>
    <property type="match status" value="1"/>
</dbReference>
<dbReference type="OrthoDB" id="288590at2759"/>
<dbReference type="Gramene" id="C.cajan_36438.t">
    <property type="protein sequence ID" value="C.cajan_36438.t"/>
    <property type="gene ID" value="C.cajan_36438"/>
</dbReference>
<keyword evidence="6" id="KW-0560">Oxidoreductase</keyword>